<dbReference type="InterPro" id="IPR050386">
    <property type="entry name" value="Glycosyl_hydrolase_5"/>
</dbReference>
<evidence type="ECO:0000256" key="4">
    <source>
        <dbReference type="ARBA" id="ARBA00022801"/>
    </source>
</evidence>
<keyword evidence="5" id="KW-0735">Signal-anchor</keyword>
<evidence type="ECO:0000256" key="2">
    <source>
        <dbReference type="ARBA" id="ARBA00022475"/>
    </source>
</evidence>
<dbReference type="Pfam" id="PF00150">
    <property type="entry name" value="Cellulase"/>
    <property type="match status" value="1"/>
</dbReference>
<keyword evidence="6" id="KW-1133">Transmembrane helix</keyword>
<evidence type="ECO:0000256" key="7">
    <source>
        <dbReference type="ARBA" id="ARBA00023136"/>
    </source>
</evidence>
<evidence type="ECO:0000256" key="1">
    <source>
        <dbReference type="ARBA" id="ARBA00004401"/>
    </source>
</evidence>
<keyword evidence="2" id="KW-1003">Cell membrane</keyword>
<accession>A0A414NE44</accession>
<dbReference type="GO" id="GO:0005886">
    <property type="term" value="C:plasma membrane"/>
    <property type="evidence" value="ECO:0007669"/>
    <property type="project" value="UniProtKB-SubCell"/>
</dbReference>
<evidence type="ECO:0000256" key="11">
    <source>
        <dbReference type="ARBA" id="ARBA00037126"/>
    </source>
</evidence>
<keyword evidence="16" id="KW-1185">Reference proteome</keyword>
<keyword evidence="9 13" id="KW-0326">Glycosidase</keyword>
<evidence type="ECO:0000259" key="14">
    <source>
        <dbReference type="Pfam" id="PF00150"/>
    </source>
</evidence>
<keyword evidence="8" id="KW-0325">Glycoprotein</keyword>
<evidence type="ECO:0000256" key="9">
    <source>
        <dbReference type="ARBA" id="ARBA00023295"/>
    </source>
</evidence>
<dbReference type="Proteomes" id="UP000283983">
    <property type="component" value="Unassembled WGS sequence"/>
</dbReference>
<proteinExistence type="inferred from homology"/>
<dbReference type="RefSeq" id="WP_118104314.1">
    <property type="nucleotide sequence ID" value="NZ_CABJEU010000002.1"/>
</dbReference>
<dbReference type="EMBL" id="QSLJ01000002">
    <property type="protein sequence ID" value="RHF37259.1"/>
    <property type="molecule type" value="Genomic_DNA"/>
</dbReference>
<dbReference type="GO" id="GO:0009251">
    <property type="term" value="P:glucan catabolic process"/>
    <property type="evidence" value="ECO:0007669"/>
    <property type="project" value="TreeGrafter"/>
</dbReference>
<dbReference type="SUPFAM" id="SSF51445">
    <property type="entry name" value="(Trans)glycosidases"/>
    <property type="match status" value="1"/>
</dbReference>
<comment type="similarity">
    <text evidence="13">Belongs to the glycosyl hydrolase 5 (cellulase A) family.</text>
</comment>
<dbReference type="AlphaFoldDB" id="A0A414NE44"/>
<dbReference type="InterPro" id="IPR017853">
    <property type="entry name" value="GH"/>
</dbReference>
<sequence length="354" mass="39867">MSDRIRGVNLSGWFILEPWVTPSLFAATGASNDGELQQVLGAVAYNERVREHYETFISEADFKRMSAMGLNAVRIPLPWHVFGSQTDRESYISCIDYIDRALEWAEKYEMRVLLDLATVPGGQGDANGPSVTPDIVGDWHSSVSGRAVALETLERLAERYGERDGLLGIELLDSPVMSVRKNLLTVTEGIPSHYLRNFYRDAYEAIRRHMPSRKVIVFSDSGHPGAWKRFMAGDRYQNVVMDLHLYHFRDETAQDITTPRGLAAALGRNKDLIRRATDLGFPVFVGEWSGAAVLAGSSLTPEGRRAYERVFVSNQLATFDDADGWFFQTWKTERRIAAWDARVALAPLERAMME</sequence>
<evidence type="ECO:0000256" key="13">
    <source>
        <dbReference type="RuleBase" id="RU361153"/>
    </source>
</evidence>
<evidence type="ECO:0000256" key="5">
    <source>
        <dbReference type="ARBA" id="ARBA00022968"/>
    </source>
</evidence>
<comment type="subcellular location">
    <subcellularLocation>
        <location evidence="1">Cell membrane</location>
        <topology evidence="1">Single-pass type II membrane protein</topology>
    </subcellularLocation>
</comment>
<dbReference type="InterPro" id="IPR001547">
    <property type="entry name" value="Glyco_hydro_5"/>
</dbReference>
<dbReference type="InParanoid" id="A0A414NE44"/>
<evidence type="ECO:0000256" key="6">
    <source>
        <dbReference type="ARBA" id="ARBA00022989"/>
    </source>
</evidence>
<keyword evidence="10" id="KW-0961">Cell wall biogenesis/degradation</keyword>
<evidence type="ECO:0000256" key="8">
    <source>
        <dbReference type="ARBA" id="ARBA00023180"/>
    </source>
</evidence>
<dbReference type="Gene3D" id="3.20.20.80">
    <property type="entry name" value="Glycosidases"/>
    <property type="match status" value="1"/>
</dbReference>
<evidence type="ECO:0000313" key="16">
    <source>
        <dbReference type="Proteomes" id="UP000283983"/>
    </source>
</evidence>
<comment type="caution">
    <text evidence="15">The sequence shown here is derived from an EMBL/GenBank/DDBJ whole genome shotgun (WGS) entry which is preliminary data.</text>
</comment>
<feature type="domain" description="Glycoside hydrolase family 5" evidence="14">
    <location>
        <begin position="54"/>
        <end position="291"/>
    </location>
</feature>
<evidence type="ECO:0000313" key="15">
    <source>
        <dbReference type="EMBL" id="RHF37259.1"/>
    </source>
</evidence>
<dbReference type="PANTHER" id="PTHR31297:SF34">
    <property type="entry name" value="GLUCAN 1,3-BETA-GLUCOSIDASE 2"/>
    <property type="match status" value="1"/>
</dbReference>
<dbReference type="PANTHER" id="PTHR31297">
    <property type="entry name" value="GLUCAN ENDO-1,6-BETA-GLUCOSIDASE B"/>
    <property type="match status" value="1"/>
</dbReference>
<name>A0A414NE44_9ACTN</name>
<evidence type="ECO:0000256" key="10">
    <source>
        <dbReference type="ARBA" id="ARBA00023316"/>
    </source>
</evidence>
<dbReference type="GO" id="GO:0009986">
    <property type="term" value="C:cell surface"/>
    <property type="evidence" value="ECO:0007669"/>
    <property type="project" value="TreeGrafter"/>
</dbReference>
<reference evidence="15 16" key="1">
    <citation type="submission" date="2018-08" db="EMBL/GenBank/DDBJ databases">
        <title>A genome reference for cultivated species of the human gut microbiota.</title>
        <authorList>
            <person name="Zou Y."/>
            <person name="Xue W."/>
            <person name="Luo G."/>
        </authorList>
    </citation>
    <scope>NUCLEOTIDE SEQUENCE [LARGE SCALE GENOMIC DNA]</scope>
    <source>
        <strain evidence="15 16">AM25-33</strain>
    </source>
</reference>
<evidence type="ECO:0000256" key="12">
    <source>
        <dbReference type="ARBA" id="ARBA00041260"/>
    </source>
</evidence>
<gene>
    <name evidence="15" type="ORF">DW682_06525</name>
</gene>
<protein>
    <recommendedName>
        <fullName evidence="12">Exo-1,3-beta-glucanase D</fullName>
    </recommendedName>
</protein>
<dbReference type="GO" id="GO:0005576">
    <property type="term" value="C:extracellular region"/>
    <property type="evidence" value="ECO:0007669"/>
    <property type="project" value="TreeGrafter"/>
</dbReference>
<evidence type="ECO:0000256" key="3">
    <source>
        <dbReference type="ARBA" id="ARBA00022692"/>
    </source>
</evidence>
<keyword evidence="4 13" id="KW-0378">Hydrolase</keyword>
<dbReference type="GO" id="GO:0008422">
    <property type="term" value="F:beta-glucosidase activity"/>
    <property type="evidence" value="ECO:0007669"/>
    <property type="project" value="TreeGrafter"/>
</dbReference>
<keyword evidence="7" id="KW-0472">Membrane</keyword>
<dbReference type="GO" id="GO:0071555">
    <property type="term" value="P:cell wall organization"/>
    <property type="evidence" value="ECO:0007669"/>
    <property type="project" value="UniProtKB-KW"/>
</dbReference>
<keyword evidence="3" id="KW-0812">Transmembrane</keyword>
<comment type="function">
    <text evidence="11">Glucosidase involved in the degradation of cellulosic biomass. Active on lichenan.</text>
</comment>
<organism evidence="15 16">
    <name type="scientific">Collinsella intestinalis</name>
    <dbReference type="NCBI Taxonomy" id="147207"/>
    <lineage>
        <taxon>Bacteria</taxon>
        <taxon>Bacillati</taxon>
        <taxon>Actinomycetota</taxon>
        <taxon>Coriobacteriia</taxon>
        <taxon>Coriobacteriales</taxon>
        <taxon>Coriobacteriaceae</taxon>
        <taxon>Collinsella</taxon>
    </lineage>
</organism>